<dbReference type="AlphaFoldDB" id="A0A3E1RA03"/>
<dbReference type="Pfam" id="PF04055">
    <property type="entry name" value="Radical_SAM"/>
    <property type="match status" value="1"/>
</dbReference>
<dbReference type="InterPro" id="IPR006638">
    <property type="entry name" value="Elp3/MiaA/NifB-like_rSAM"/>
</dbReference>
<proteinExistence type="predicted"/>
<dbReference type="SFLD" id="SFLDG01084">
    <property type="entry name" value="Uncharacterised_Radical_SAM_Su"/>
    <property type="match status" value="1"/>
</dbReference>
<keyword evidence="2" id="KW-0408">Iron</keyword>
<dbReference type="GO" id="GO:0003824">
    <property type="term" value="F:catalytic activity"/>
    <property type="evidence" value="ECO:0007669"/>
    <property type="project" value="InterPro"/>
</dbReference>
<reference evidence="6 7" key="1">
    <citation type="submission" date="2018-05" db="EMBL/GenBank/DDBJ databases">
        <title>Rhodoferax soyangensis sp.nov., isolated from an oligotrophic freshwater lake.</title>
        <authorList>
            <person name="Park M."/>
        </authorList>
    </citation>
    <scope>NUCLEOTIDE SEQUENCE [LARGE SCALE GENOMIC DNA]</scope>
    <source>
        <strain evidence="6 7">IMCC26218</strain>
    </source>
</reference>
<dbReference type="Gene3D" id="3.80.30.30">
    <property type="match status" value="1"/>
</dbReference>
<dbReference type="EMBL" id="QFZK01000009">
    <property type="protein sequence ID" value="RFO96196.1"/>
    <property type="molecule type" value="Genomic_DNA"/>
</dbReference>
<evidence type="ECO:0000259" key="5">
    <source>
        <dbReference type="SMART" id="SM00729"/>
    </source>
</evidence>
<dbReference type="GO" id="GO:0051536">
    <property type="term" value="F:iron-sulfur cluster binding"/>
    <property type="evidence" value="ECO:0007669"/>
    <property type="project" value="UniProtKB-KW"/>
</dbReference>
<dbReference type="SFLD" id="SFLDS00029">
    <property type="entry name" value="Radical_SAM"/>
    <property type="match status" value="1"/>
</dbReference>
<dbReference type="SUPFAM" id="SSF102114">
    <property type="entry name" value="Radical SAM enzymes"/>
    <property type="match status" value="1"/>
</dbReference>
<feature type="region of interest" description="Disordered" evidence="4">
    <location>
        <begin position="28"/>
        <end position="48"/>
    </location>
</feature>
<dbReference type="NCBIfam" id="NF033668">
    <property type="entry name" value="rSAM_PA0069"/>
    <property type="match status" value="1"/>
</dbReference>
<gene>
    <name evidence="6" type="ORF">DIC66_14455</name>
</gene>
<dbReference type="InterPro" id="IPR040086">
    <property type="entry name" value="MJ0683-like"/>
</dbReference>
<keyword evidence="1" id="KW-0479">Metal-binding</keyword>
<evidence type="ECO:0000256" key="2">
    <source>
        <dbReference type="ARBA" id="ARBA00023004"/>
    </source>
</evidence>
<dbReference type="InterPro" id="IPR007197">
    <property type="entry name" value="rSAM"/>
</dbReference>
<organism evidence="6 7">
    <name type="scientific">Rhodoferax lacus</name>
    <dbReference type="NCBI Taxonomy" id="2184758"/>
    <lineage>
        <taxon>Bacteria</taxon>
        <taxon>Pseudomonadati</taxon>
        <taxon>Pseudomonadota</taxon>
        <taxon>Betaproteobacteria</taxon>
        <taxon>Burkholderiales</taxon>
        <taxon>Comamonadaceae</taxon>
        <taxon>Rhodoferax</taxon>
    </lineage>
</organism>
<sequence>MHTIHFHKGRGTGSNVGSRFDAFTREALAPEQQDWPGDDTDGGDEPARPKTVLVQRLARSIISRNQSPDIGFEQSINPYQGCEHGCVYCYARPTHSYLGLSPGLDFETQIFAKTNAAALLRAELAKPSYTPALIVLGANTDPYQPIERKLGLTRAVLEVLAECQVPVGIITKNALVTRDLDILGPMAAKGLVHVCISLTTLDPALARKLDPRASAPASRLQAMQTLAQAGIPVAVFASPMIPAINDTELEKILQAAALAGARYASYVLLRLPLEVRDLFVQWLEQHFPLRAAHVMHRVQEMRGGRDYDPHFATRMKGQGLFAELLARRFQIALKRYGLQKLPQAVDLSQFRPPQVNAAQSDLF</sequence>
<keyword evidence="3" id="KW-0411">Iron-sulfur</keyword>
<comment type="caution">
    <text evidence="6">The sequence shown here is derived from an EMBL/GenBank/DDBJ whole genome shotgun (WGS) entry which is preliminary data.</text>
</comment>
<evidence type="ECO:0000313" key="7">
    <source>
        <dbReference type="Proteomes" id="UP000260665"/>
    </source>
</evidence>
<dbReference type="PANTHER" id="PTHR43432:SF3">
    <property type="entry name" value="SLR0285 PROTEIN"/>
    <property type="match status" value="1"/>
</dbReference>
<keyword evidence="7" id="KW-1185">Reference proteome</keyword>
<accession>A0A3E1RA03</accession>
<dbReference type="PANTHER" id="PTHR43432">
    <property type="entry name" value="SLR0285 PROTEIN"/>
    <property type="match status" value="1"/>
</dbReference>
<dbReference type="GO" id="GO:0046872">
    <property type="term" value="F:metal ion binding"/>
    <property type="evidence" value="ECO:0007669"/>
    <property type="project" value="UniProtKB-KW"/>
</dbReference>
<dbReference type="OrthoDB" id="9785699at2"/>
<feature type="domain" description="Elp3/MiaA/NifB-like radical SAM core" evidence="5">
    <location>
        <begin position="72"/>
        <end position="300"/>
    </location>
</feature>
<protein>
    <submittedName>
        <fullName evidence="6">Radical SAM protein</fullName>
    </submittedName>
</protein>
<dbReference type="InterPro" id="IPR058240">
    <property type="entry name" value="rSAM_sf"/>
</dbReference>
<name>A0A3E1RA03_9BURK</name>
<evidence type="ECO:0000313" key="6">
    <source>
        <dbReference type="EMBL" id="RFO96196.1"/>
    </source>
</evidence>
<dbReference type="RefSeq" id="WP_117178415.1">
    <property type="nucleotide sequence ID" value="NZ_QFZK01000009.1"/>
</dbReference>
<evidence type="ECO:0000256" key="1">
    <source>
        <dbReference type="ARBA" id="ARBA00022723"/>
    </source>
</evidence>
<dbReference type="SMART" id="SM00729">
    <property type="entry name" value="Elp3"/>
    <property type="match status" value="1"/>
</dbReference>
<evidence type="ECO:0000256" key="4">
    <source>
        <dbReference type="SAM" id="MobiDB-lite"/>
    </source>
</evidence>
<dbReference type="Proteomes" id="UP000260665">
    <property type="component" value="Unassembled WGS sequence"/>
</dbReference>
<evidence type="ECO:0000256" key="3">
    <source>
        <dbReference type="ARBA" id="ARBA00023014"/>
    </source>
</evidence>
<dbReference type="CDD" id="cd01335">
    <property type="entry name" value="Radical_SAM"/>
    <property type="match status" value="1"/>
</dbReference>